<proteinExistence type="predicted"/>
<evidence type="ECO:0000313" key="2">
    <source>
        <dbReference type="Proteomes" id="UP000000305"/>
    </source>
</evidence>
<organism evidence="1 2">
    <name type="scientific">Daphnia pulex</name>
    <name type="common">Water flea</name>
    <dbReference type="NCBI Taxonomy" id="6669"/>
    <lineage>
        <taxon>Eukaryota</taxon>
        <taxon>Metazoa</taxon>
        <taxon>Ecdysozoa</taxon>
        <taxon>Arthropoda</taxon>
        <taxon>Crustacea</taxon>
        <taxon>Branchiopoda</taxon>
        <taxon>Diplostraca</taxon>
        <taxon>Cladocera</taxon>
        <taxon>Anomopoda</taxon>
        <taxon>Daphniidae</taxon>
        <taxon>Daphnia</taxon>
    </lineage>
</organism>
<keyword evidence="2" id="KW-1185">Reference proteome</keyword>
<dbReference type="EMBL" id="GL732539">
    <property type="protein sequence ID" value="EFX82773.1"/>
    <property type="molecule type" value="Genomic_DNA"/>
</dbReference>
<sequence length="69" mass="7571">MPTSDDGGPTNIQQPCELRFVGCYSRPPMEVQPQPISVKRAFVIVGSFIDSDMPVSAVRRCGFNNNRGV</sequence>
<evidence type="ECO:0000313" key="1">
    <source>
        <dbReference type="EMBL" id="EFX82773.1"/>
    </source>
</evidence>
<name>E9GD09_DAPPU</name>
<dbReference type="InParanoid" id="E9GD09"/>
<dbReference type="Proteomes" id="UP000000305">
    <property type="component" value="Unassembled WGS sequence"/>
</dbReference>
<dbReference type="HOGENOM" id="CLU_2778419_0_0_1"/>
<accession>E9GD09</accession>
<dbReference type="AlphaFoldDB" id="E9GD09"/>
<protein>
    <submittedName>
        <fullName evidence="1">Uncharacterized protein</fullName>
    </submittedName>
</protein>
<gene>
    <name evidence="1" type="ORF">DAPPUDRAFT_240946</name>
</gene>
<reference evidence="1 2" key="1">
    <citation type="journal article" date="2011" name="Science">
        <title>The ecoresponsive genome of Daphnia pulex.</title>
        <authorList>
            <person name="Colbourne J.K."/>
            <person name="Pfrender M.E."/>
            <person name="Gilbert D."/>
            <person name="Thomas W.K."/>
            <person name="Tucker A."/>
            <person name="Oakley T.H."/>
            <person name="Tokishita S."/>
            <person name="Aerts A."/>
            <person name="Arnold G.J."/>
            <person name="Basu M.K."/>
            <person name="Bauer D.J."/>
            <person name="Caceres C.E."/>
            <person name="Carmel L."/>
            <person name="Casola C."/>
            <person name="Choi J.H."/>
            <person name="Detter J.C."/>
            <person name="Dong Q."/>
            <person name="Dusheyko S."/>
            <person name="Eads B.D."/>
            <person name="Frohlich T."/>
            <person name="Geiler-Samerotte K.A."/>
            <person name="Gerlach D."/>
            <person name="Hatcher P."/>
            <person name="Jogdeo S."/>
            <person name="Krijgsveld J."/>
            <person name="Kriventseva E.V."/>
            <person name="Kultz D."/>
            <person name="Laforsch C."/>
            <person name="Lindquist E."/>
            <person name="Lopez J."/>
            <person name="Manak J.R."/>
            <person name="Muller J."/>
            <person name="Pangilinan J."/>
            <person name="Patwardhan R.P."/>
            <person name="Pitluck S."/>
            <person name="Pritham E.J."/>
            <person name="Rechtsteiner A."/>
            <person name="Rho M."/>
            <person name="Rogozin I.B."/>
            <person name="Sakarya O."/>
            <person name="Salamov A."/>
            <person name="Schaack S."/>
            <person name="Shapiro H."/>
            <person name="Shiga Y."/>
            <person name="Skalitzky C."/>
            <person name="Smith Z."/>
            <person name="Souvorov A."/>
            <person name="Sung W."/>
            <person name="Tang Z."/>
            <person name="Tsuchiya D."/>
            <person name="Tu H."/>
            <person name="Vos H."/>
            <person name="Wang M."/>
            <person name="Wolf Y.I."/>
            <person name="Yamagata H."/>
            <person name="Yamada T."/>
            <person name="Ye Y."/>
            <person name="Shaw J.R."/>
            <person name="Andrews J."/>
            <person name="Crease T.J."/>
            <person name="Tang H."/>
            <person name="Lucas S.M."/>
            <person name="Robertson H.M."/>
            <person name="Bork P."/>
            <person name="Koonin E.V."/>
            <person name="Zdobnov E.M."/>
            <person name="Grigoriev I.V."/>
            <person name="Lynch M."/>
            <person name="Boore J.L."/>
        </authorList>
    </citation>
    <scope>NUCLEOTIDE SEQUENCE [LARGE SCALE GENOMIC DNA]</scope>
</reference>
<dbReference type="KEGG" id="dpx:DAPPUDRAFT_240946"/>